<keyword evidence="3" id="KW-1185">Reference proteome</keyword>
<name>A0A0M0JMX8_9EUKA</name>
<dbReference type="PANTHER" id="PTHR15020:SF11">
    <property type="entry name" value="OS06G0360300 PROTEIN"/>
    <property type="match status" value="1"/>
</dbReference>
<evidence type="ECO:0000313" key="2">
    <source>
        <dbReference type="EMBL" id="KOO27850.1"/>
    </source>
</evidence>
<dbReference type="EMBL" id="JWZX01002655">
    <property type="protein sequence ID" value="KOO27850.1"/>
    <property type="molecule type" value="Genomic_DNA"/>
</dbReference>
<dbReference type="SUPFAM" id="SSF51735">
    <property type="entry name" value="NAD(P)-binding Rossmann-fold domains"/>
    <property type="match status" value="1"/>
</dbReference>
<dbReference type="Pfam" id="PF13460">
    <property type="entry name" value="NAD_binding_10"/>
    <property type="match status" value="1"/>
</dbReference>
<accession>A0A0M0JMX8</accession>
<comment type="caution">
    <text evidence="2">The sequence shown here is derived from an EMBL/GenBank/DDBJ whole genome shotgun (WGS) entry which is preliminary data.</text>
</comment>
<evidence type="ECO:0000259" key="1">
    <source>
        <dbReference type="Pfam" id="PF13460"/>
    </source>
</evidence>
<dbReference type="PANTHER" id="PTHR15020">
    <property type="entry name" value="FLAVIN REDUCTASE-RELATED"/>
    <property type="match status" value="1"/>
</dbReference>
<protein>
    <recommendedName>
        <fullName evidence="1">NAD(P)-binding domain-containing protein</fullName>
    </recommendedName>
</protein>
<feature type="domain" description="NAD(P)-binding" evidence="1">
    <location>
        <begin position="29"/>
        <end position="141"/>
    </location>
</feature>
<dbReference type="AlphaFoldDB" id="A0A0M0JMX8"/>
<dbReference type="Proteomes" id="UP000037460">
    <property type="component" value="Unassembled WGS sequence"/>
</dbReference>
<proteinExistence type="predicted"/>
<dbReference type="InterPro" id="IPR016040">
    <property type="entry name" value="NAD(P)-bd_dom"/>
</dbReference>
<dbReference type="Gene3D" id="3.40.50.720">
    <property type="entry name" value="NAD(P)-binding Rossmann-like Domain"/>
    <property type="match status" value="1"/>
</dbReference>
<dbReference type="InterPro" id="IPR036291">
    <property type="entry name" value="NAD(P)-bd_dom_sf"/>
</dbReference>
<sequence length="174" mass="17983">MHKESTSTTEALAGGAPLGEGTIVAVVLGARGGAGKEVVKALLAKQSVSEVRAVVRDPSKVASGTFPEDPRCKIVAGDLQHADEEELKAVFAGATLVFNTSAGRSYEACVAVDCNAVGATAAMAKAAGCQRYLLCSSQLVDPINKDVFIRLILNNVITGKFFKKQKGAMASDGL</sequence>
<reference evidence="3" key="1">
    <citation type="journal article" date="2015" name="PLoS Genet.">
        <title>Genome Sequence and Transcriptome Analyses of Chrysochromulina tobin: Metabolic Tools for Enhanced Algal Fitness in the Prominent Order Prymnesiales (Haptophyceae).</title>
        <authorList>
            <person name="Hovde B.T."/>
            <person name="Deodato C.R."/>
            <person name="Hunsperger H.M."/>
            <person name="Ryken S.A."/>
            <person name="Yost W."/>
            <person name="Jha R.K."/>
            <person name="Patterson J."/>
            <person name="Monnat R.J. Jr."/>
            <person name="Barlow S.B."/>
            <person name="Starkenburg S.R."/>
            <person name="Cattolico R.A."/>
        </authorList>
    </citation>
    <scope>NUCLEOTIDE SEQUENCE</scope>
    <source>
        <strain evidence="3">CCMP291</strain>
    </source>
</reference>
<gene>
    <name evidence="2" type="ORF">Ctob_007656</name>
</gene>
<organism evidence="2 3">
    <name type="scientific">Chrysochromulina tobinii</name>
    <dbReference type="NCBI Taxonomy" id="1460289"/>
    <lineage>
        <taxon>Eukaryota</taxon>
        <taxon>Haptista</taxon>
        <taxon>Haptophyta</taxon>
        <taxon>Prymnesiophyceae</taxon>
        <taxon>Prymnesiales</taxon>
        <taxon>Chrysochromulinaceae</taxon>
        <taxon>Chrysochromulina</taxon>
    </lineage>
</organism>
<evidence type="ECO:0000313" key="3">
    <source>
        <dbReference type="Proteomes" id="UP000037460"/>
    </source>
</evidence>